<feature type="transmembrane region" description="Helical" evidence="7">
    <location>
        <begin position="110"/>
        <end position="130"/>
    </location>
</feature>
<dbReference type="InterPro" id="IPR011701">
    <property type="entry name" value="MFS"/>
</dbReference>
<feature type="transmembrane region" description="Helical" evidence="7">
    <location>
        <begin position="142"/>
        <end position="161"/>
    </location>
</feature>
<dbReference type="PANTHER" id="PTHR42718">
    <property type="entry name" value="MAJOR FACILITATOR SUPERFAMILY MULTIDRUG TRANSPORTER MFSC"/>
    <property type="match status" value="1"/>
</dbReference>
<evidence type="ECO:0000313" key="9">
    <source>
        <dbReference type="EMBL" id="MCD5312374.1"/>
    </source>
</evidence>
<name>A0A9X1NEI4_9ACTN</name>
<dbReference type="PROSITE" id="PS50850">
    <property type="entry name" value="MFS"/>
    <property type="match status" value="1"/>
</dbReference>
<dbReference type="Gene3D" id="1.20.1250.20">
    <property type="entry name" value="MFS general substrate transporter like domains"/>
    <property type="match status" value="1"/>
</dbReference>
<dbReference type="SUPFAM" id="SSF103473">
    <property type="entry name" value="MFS general substrate transporter"/>
    <property type="match status" value="1"/>
</dbReference>
<feature type="transmembrane region" description="Helical" evidence="7">
    <location>
        <begin position="12"/>
        <end position="36"/>
    </location>
</feature>
<feature type="transmembrane region" description="Helical" evidence="7">
    <location>
        <begin position="80"/>
        <end position="98"/>
    </location>
</feature>
<dbReference type="EMBL" id="JAJOMB010000007">
    <property type="protein sequence ID" value="MCD5312374.1"/>
    <property type="molecule type" value="Genomic_DNA"/>
</dbReference>
<keyword evidence="5 7" id="KW-1133">Transmembrane helix</keyword>
<dbReference type="GO" id="GO:0022857">
    <property type="term" value="F:transmembrane transporter activity"/>
    <property type="evidence" value="ECO:0007669"/>
    <property type="project" value="InterPro"/>
</dbReference>
<evidence type="ECO:0000256" key="1">
    <source>
        <dbReference type="ARBA" id="ARBA00004651"/>
    </source>
</evidence>
<comment type="subcellular location">
    <subcellularLocation>
        <location evidence="1">Cell membrane</location>
        <topology evidence="1">Multi-pass membrane protein</topology>
    </subcellularLocation>
</comment>
<organism evidence="9 10">
    <name type="scientific">Kineosporia babensis</name>
    <dbReference type="NCBI Taxonomy" id="499548"/>
    <lineage>
        <taxon>Bacteria</taxon>
        <taxon>Bacillati</taxon>
        <taxon>Actinomycetota</taxon>
        <taxon>Actinomycetes</taxon>
        <taxon>Kineosporiales</taxon>
        <taxon>Kineosporiaceae</taxon>
        <taxon>Kineosporia</taxon>
    </lineage>
</organism>
<dbReference type="Proteomes" id="UP001138997">
    <property type="component" value="Unassembled WGS sequence"/>
</dbReference>
<keyword evidence="6 7" id="KW-0472">Membrane</keyword>
<dbReference type="InterPro" id="IPR036259">
    <property type="entry name" value="MFS_trans_sf"/>
</dbReference>
<feature type="transmembrane region" description="Helical" evidence="7">
    <location>
        <begin position="333"/>
        <end position="352"/>
    </location>
</feature>
<evidence type="ECO:0000313" key="10">
    <source>
        <dbReference type="Proteomes" id="UP001138997"/>
    </source>
</evidence>
<dbReference type="Pfam" id="PF07690">
    <property type="entry name" value="MFS_1"/>
    <property type="match status" value="1"/>
</dbReference>
<sequence length="477" mass="49271">MTEPQEVPRRTGLLLAAVCLCQVMVVLDVSVVNVALPSIAKDLSFSPGSLSWVVNAYTLLFGGLLLLGGRFGDLIGHRRALFLGLGVFGVVSVLGGLAQDPGQLIAARAAQGLASAVLAPLSLTIIMVTFPEGKERSRAIGIWAMVAASGSALGVLLGGVLTEWLSWRWVMWVNAPIVLLALALGWTSIHDTRTARPSRLDVPGAVLVTLALTSLVNGAIRAGEDGWGSAWALGSFGLAALSGAVFIWWELRVPEPLIRLGVFQSRPVWVANLISAFIGASAVAGFYFASLVLQDVLGYSPLQAGAAFLPFCAGTVLGAMLSGRLSARFGLRSVMTVGLLCSAIGMGLFGQMHLDATFLGTFLLPSIIASVGVGLSMVANTSLGTTGAQQHEAGLVSGLINASRQCGGSLALAALATVALSATRASSAGDPLEALIQGYDRAFQVTAALTLVAAVLAFLYVPRPDAVQEPVAEQAVS</sequence>
<feature type="transmembrane region" description="Helical" evidence="7">
    <location>
        <begin position="269"/>
        <end position="290"/>
    </location>
</feature>
<gene>
    <name evidence="9" type="ORF">LR394_15810</name>
</gene>
<dbReference type="InterPro" id="IPR020846">
    <property type="entry name" value="MFS_dom"/>
</dbReference>
<feature type="transmembrane region" description="Helical" evidence="7">
    <location>
        <begin position="442"/>
        <end position="461"/>
    </location>
</feature>
<evidence type="ECO:0000259" key="8">
    <source>
        <dbReference type="PROSITE" id="PS50850"/>
    </source>
</evidence>
<dbReference type="GO" id="GO:0005886">
    <property type="term" value="C:plasma membrane"/>
    <property type="evidence" value="ECO:0007669"/>
    <property type="project" value="UniProtKB-SubCell"/>
</dbReference>
<dbReference type="PANTHER" id="PTHR42718:SF46">
    <property type="entry name" value="BLR6921 PROTEIN"/>
    <property type="match status" value="1"/>
</dbReference>
<feature type="transmembrane region" description="Helical" evidence="7">
    <location>
        <begin position="358"/>
        <end position="379"/>
    </location>
</feature>
<evidence type="ECO:0000256" key="4">
    <source>
        <dbReference type="ARBA" id="ARBA00022692"/>
    </source>
</evidence>
<keyword evidence="3" id="KW-1003">Cell membrane</keyword>
<dbReference type="RefSeq" id="WP_231442511.1">
    <property type="nucleotide sequence ID" value="NZ_JAJOMB010000007.1"/>
</dbReference>
<evidence type="ECO:0000256" key="2">
    <source>
        <dbReference type="ARBA" id="ARBA00022448"/>
    </source>
</evidence>
<evidence type="ECO:0000256" key="3">
    <source>
        <dbReference type="ARBA" id="ARBA00022475"/>
    </source>
</evidence>
<keyword evidence="4 7" id="KW-0812">Transmembrane</keyword>
<keyword evidence="10" id="KW-1185">Reference proteome</keyword>
<accession>A0A9X1NEI4</accession>
<feature type="transmembrane region" description="Helical" evidence="7">
    <location>
        <begin position="200"/>
        <end position="220"/>
    </location>
</feature>
<evidence type="ECO:0000256" key="5">
    <source>
        <dbReference type="ARBA" id="ARBA00022989"/>
    </source>
</evidence>
<feature type="domain" description="Major facilitator superfamily (MFS) profile" evidence="8">
    <location>
        <begin position="14"/>
        <end position="465"/>
    </location>
</feature>
<dbReference type="CDD" id="cd17321">
    <property type="entry name" value="MFS_MMR_MDR_like"/>
    <property type="match status" value="1"/>
</dbReference>
<proteinExistence type="predicted"/>
<feature type="transmembrane region" description="Helical" evidence="7">
    <location>
        <begin position="302"/>
        <end position="321"/>
    </location>
</feature>
<protein>
    <submittedName>
        <fullName evidence="9">MFS transporter</fullName>
    </submittedName>
</protein>
<dbReference type="PRINTS" id="PR01036">
    <property type="entry name" value="TCRTETB"/>
</dbReference>
<feature type="transmembrane region" description="Helical" evidence="7">
    <location>
        <begin position="226"/>
        <end position="249"/>
    </location>
</feature>
<evidence type="ECO:0000256" key="6">
    <source>
        <dbReference type="ARBA" id="ARBA00023136"/>
    </source>
</evidence>
<feature type="transmembrane region" description="Helical" evidence="7">
    <location>
        <begin position="167"/>
        <end position="188"/>
    </location>
</feature>
<evidence type="ECO:0000256" key="7">
    <source>
        <dbReference type="SAM" id="Phobius"/>
    </source>
</evidence>
<keyword evidence="2" id="KW-0813">Transport</keyword>
<dbReference type="AlphaFoldDB" id="A0A9X1NEI4"/>
<dbReference type="Gene3D" id="1.20.1720.10">
    <property type="entry name" value="Multidrug resistance protein D"/>
    <property type="match status" value="1"/>
</dbReference>
<reference evidence="9" key="1">
    <citation type="submission" date="2021-11" db="EMBL/GenBank/DDBJ databases">
        <title>Streptomyces corallinus and Kineosporia corallina sp. nov., two new coral-derived marine actinobacteria.</title>
        <authorList>
            <person name="Buangrab K."/>
            <person name="Sutthacheep M."/>
            <person name="Yeemin T."/>
            <person name="Harunari E."/>
            <person name="Igarashi Y."/>
            <person name="Sripreechasak P."/>
            <person name="Kanchanasin P."/>
            <person name="Tanasupawat S."/>
            <person name="Phongsopitanun W."/>
        </authorList>
    </citation>
    <scope>NUCLEOTIDE SEQUENCE</scope>
    <source>
        <strain evidence="9">JCM 31032</strain>
    </source>
</reference>
<comment type="caution">
    <text evidence="9">The sequence shown here is derived from an EMBL/GenBank/DDBJ whole genome shotgun (WGS) entry which is preliminary data.</text>
</comment>
<feature type="transmembrane region" description="Helical" evidence="7">
    <location>
        <begin position="48"/>
        <end position="68"/>
    </location>
</feature>